<proteinExistence type="inferred from homology"/>
<comment type="subcellular location">
    <subcellularLocation>
        <location evidence="2">Cell membrane</location>
        <topology evidence="2">Lipid-anchor</topology>
    </subcellularLocation>
</comment>
<gene>
    <name evidence="3" type="ORF">FEF65_02975</name>
</gene>
<feature type="chain" id="PRO_5024476368" evidence="2">
    <location>
        <begin position="19"/>
        <end position="473"/>
    </location>
</feature>
<keyword evidence="2" id="KW-1134">Transmembrane beta strand</keyword>
<keyword evidence="4" id="KW-1185">Reference proteome</keyword>
<dbReference type="GO" id="GO:0015562">
    <property type="term" value="F:efflux transmembrane transporter activity"/>
    <property type="evidence" value="ECO:0007669"/>
    <property type="project" value="InterPro"/>
</dbReference>
<dbReference type="EMBL" id="VBRY01000002">
    <property type="protein sequence ID" value="TLS68679.1"/>
    <property type="molecule type" value="Genomic_DNA"/>
</dbReference>
<dbReference type="RefSeq" id="WP_138238298.1">
    <property type="nucleotide sequence ID" value="NZ_VBRY01000002.1"/>
</dbReference>
<dbReference type="PROSITE" id="PS51257">
    <property type="entry name" value="PROKAR_LIPOPROTEIN"/>
    <property type="match status" value="1"/>
</dbReference>
<dbReference type="Pfam" id="PF02321">
    <property type="entry name" value="OEP"/>
    <property type="match status" value="2"/>
</dbReference>
<dbReference type="InterPro" id="IPR010131">
    <property type="entry name" value="MdtP/NodT-like"/>
</dbReference>
<keyword evidence="2" id="KW-0472">Membrane</keyword>
<evidence type="ECO:0000256" key="1">
    <source>
        <dbReference type="ARBA" id="ARBA00007613"/>
    </source>
</evidence>
<evidence type="ECO:0000313" key="4">
    <source>
        <dbReference type="Proteomes" id="UP000306585"/>
    </source>
</evidence>
<evidence type="ECO:0000256" key="2">
    <source>
        <dbReference type="RuleBase" id="RU362097"/>
    </source>
</evidence>
<feature type="signal peptide" evidence="2">
    <location>
        <begin position="1"/>
        <end position="18"/>
    </location>
</feature>
<dbReference type="Gene3D" id="1.20.1600.10">
    <property type="entry name" value="Outer membrane efflux proteins (OEP)"/>
    <property type="match status" value="1"/>
</dbReference>
<keyword evidence="2" id="KW-0449">Lipoprotein</keyword>
<keyword evidence="2" id="KW-0812">Transmembrane</keyword>
<accession>A0A5R9GV38</accession>
<keyword evidence="2" id="KW-0732">Signal</keyword>
<sequence>MRKLLLMLAMLAGGCAVGPDYTPPVASYSDQWHSDTGMDGSAQPAAGSQWWQQFNDPLLVSLIDETMHNNRDLAVALAHIERARGLRREAGSGYFPTLNAGGSANRTRFSRQTGFGANTGTRSTFSAALDASWEPDLFGRTRRAIEAADARLQASLAAQQGLMLSLTAEVAVNYFELRGLQRQLVMTERDITLLKEMEEIARAKTELGVASDMDISQAQGERENIAATLPALHAGIQARTFRISVLTGKAPEFYNTILLQAQPLPVVTDRVPTGLRSEILKRRPDIRQAERELAAATADIGVAKAEMFPIFSLTGSTGSSARLFTDLFTPATLTRSLGATLGWPVFAGGAITARVDIAKADARAALASYEQSVLLALEDAEGALARYAGEWQTLHQLKAAEASRLQAFTIARLRYEAGEEPFLVMLDAERALITTRDAIVGSETRVLTTLAQLHKALGGDWQPADSNSASAPH</sequence>
<dbReference type="SUPFAM" id="SSF56954">
    <property type="entry name" value="Outer membrane efflux proteins (OEP)"/>
    <property type="match status" value="1"/>
</dbReference>
<dbReference type="Proteomes" id="UP000306585">
    <property type="component" value="Unassembled WGS sequence"/>
</dbReference>
<dbReference type="PANTHER" id="PTHR30203:SF32">
    <property type="entry name" value="CATION EFFLUX SYSTEM PROTEIN CUSC"/>
    <property type="match status" value="1"/>
</dbReference>
<reference evidence="3 4" key="1">
    <citation type="journal article" date="2019" name="Appl. Environ. Microbiol.">
        <title>Environmental Evidence and Genomic Insight of Iron-oxidizing Bacteria Preference Towards More Corrosion Resistant Stainless Steel at Higher Salinities.</title>
        <authorList>
            <person name="Garrison C.E."/>
            <person name="Price K.A."/>
            <person name="Field E.K."/>
        </authorList>
    </citation>
    <scope>NUCLEOTIDE SEQUENCE [LARGE SCALE GENOMIC DNA]</scope>
    <source>
        <strain evidence="3 4">P3</strain>
    </source>
</reference>
<keyword evidence="2" id="KW-0564">Palmitate</keyword>
<dbReference type="PANTHER" id="PTHR30203">
    <property type="entry name" value="OUTER MEMBRANE CATION EFFLUX PROTEIN"/>
    <property type="match status" value="1"/>
</dbReference>
<dbReference type="AlphaFoldDB" id="A0A5R9GV38"/>
<comment type="similarity">
    <text evidence="1 2">Belongs to the outer membrane factor (OMF) (TC 1.B.17) family.</text>
</comment>
<evidence type="ECO:0000313" key="3">
    <source>
        <dbReference type="EMBL" id="TLS68679.1"/>
    </source>
</evidence>
<organism evidence="3 4">
    <name type="scientific">Mariprofundus erugo</name>
    <dbReference type="NCBI Taxonomy" id="2528639"/>
    <lineage>
        <taxon>Bacteria</taxon>
        <taxon>Pseudomonadati</taxon>
        <taxon>Pseudomonadota</taxon>
        <taxon>Candidatius Mariprofundia</taxon>
        <taxon>Mariprofundales</taxon>
        <taxon>Mariprofundaceae</taxon>
        <taxon>Mariprofundus</taxon>
    </lineage>
</organism>
<protein>
    <submittedName>
        <fullName evidence="3">Efflux transporter outer membrane subunit</fullName>
    </submittedName>
</protein>
<dbReference type="Gene3D" id="2.20.200.10">
    <property type="entry name" value="Outer membrane efflux proteins (OEP)"/>
    <property type="match status" value="1"/>
</dbReference>
<name>A0A5R9GV38_9PROT</name>
<dbReference type="InterPro" id="IPR003423">
    <property type="entry name" value="OMP_efflux"/>
</dbReference>
<comment type="caution">
    <text evidence="3">The sequence shown here is derived from an EMBL/GenBank/DDBJ whole genome shotgun (WGS) entry which is preliminary data.</text>
</comment>
<dbReference type="NCBIfam" id="TIGR01845">
    <property type="entry name" value="outer_NodT"/>
    <property type="match status" value="1"/>
</dbReference>
<dbReference type="GO" id="GO:0005886">
    <property type="term" value="C:plasma membrane"/>
    <property type="evidence" value="ECO:0007669"/>
    <property type="project" value="UniProtKB-SubCell"/>
</dbReference>